<gene>
    <name evidence="1" type="primary">nrdI</name>
    <name evidence="1" type="ORF">HMPREF9257_1089</name>
</gene>
<dbReference type="EMBL" id="AENN01000013">
    <property type="protein sequence ID" value="EFR31429.1"/>
    <property type="molecule type" value="Genomic_DNA"/>
</dbReference>
<dbReference type="GO" id="GO:0010181">
    <property type="term" value="F:FMN binding"/>
    <property type="evidence" value="ECO:0007669"/>
    <property type="project" value="InterPro"/>
</dbReference>
<dbReference type="PANTHER" id="PTHR37297">
    <property type="entry name" value="PROTEIN NRDI"/>
    <property type="match status" value="1"/>
</dbReference>
<dbReference type="SUPFAM" id="SSF52218">
    <property type="entry name" value="Flavoproteins"/>
    <property type="match status" value="1"/>
</dbReference>
<dbReference type="InterPro" id="IPR029039">
    <property type="entry name" value="Flavoprotein-like_sf"/>
</dbReference>
<dbReference type="Gene3D" id="3.40.50.360">
    <property type="match status" value="1"/>
</dbReference>
<dbReference type="RefSeq" id="WP_006418128.1">
    <property type="nucleotide sequence ID" value="NZ_AENN01000013.1"/>
</dbReference>
<dbReference type="OrthoDB" id="350535at2"/>
<evidence type="ECO:0000313" key="1">
    <source>
        <dbReference type="EMBL" id="EFR31429.1"/>
    </source>
</evidence>
<dbReference type="Pfam" id="PF07972">
    <property type="entry name" value="Flavodoxin_NdrI"/>
    <property type="match status" value="1"/>
</dbReference>
<protein>
    <submittedName>
        <fullName evidence="1">NrdI protein</fullName>
    </submittedName>
</protein>
<accession>E4KNP5</accession>
<reference evidence="1 2" key="1">
    <citation type="submission" date="2010-10" db="EMBL/GenBank/DDBJ databases">
        <authorList>
            <person name="Durkin A.S."/>
            <person name="Madupu R."/>
            <person name="Torralba M."/>
            <person name="Gillis M."/>
            <person name="Methe B."/>
            <person name="Sutton G."/>
            <person name="Nelson K.E."/>
        </authorList>
    </citation>
    <scope>NUCLEOTIDE SEQUENCE [LARGE SCALE GENOMIC DNA]</scope>
    <source>
        <strain evidence="1 2">ACS-139-V-Col8</strain>
    </source>
</reference>
<dbReference type="Proteomes" id="UP000005990">
    <property type="component" value="Unassembled WGS sequence"/>
</dbReference>
<dbReference type="STRING" id="908337.HMPREF9257_1089"/>
<comment type="caution">
    <text evidence="1">The sequence shown here is derived from an EMBL/GenBank/DDBJ whole genome shotgun (WGS) entry which is preliminary data.</text>
</comment>
<organism evidence="1 2">
    <name type="scientific">Eremococcus coleocola ACS-139-V-Col8</name>
    <dbReference type="NCBI Taxonomy" id="908337"/>
    <lineage>
        <taxon>Bacteria</taxon>
        <taxon>Bacillati</taxon>
        <taxon>Bacillota</taxon>
        <taxon>Bacilli</taxon>
        <taxon>Lactobacillales</taxon>
        <taxon>Aerococcaceae</taxon>
        <taxon>Eremococcus</taxon>
    </lineage>
</organism>
<dbReference type="AlphaFoldDB" id="E4KNP5"/>
<dbReference type="PIRSF" id="PIRSF005087">
    <property type="entry name" value="NrdI"/>
    <property type="match status" value="1"/>
</dbReference>
<dbReference type="NCBIfam" id="TIGR00333">
    <property type="entry name" value="nrdI"/>
    <property type="match status" value="1"/>
</dbReference>
<dbReference type="PANTHER" id="PTHR37297:SF1">
    <property type="entry name" value="PROTEIN NRDI"/>
    <property type="match status" value="1"/>
</dbReference>
<evidence type="ECO:0000313" key="2">
    <source>
        <dbReference type="Proteomes" id="UP000005990"/>
    </source>
</evidence>
<sequence>MLLVYMSIVGNTRRFVNKFDYPLLEISEANCFTEVDQDFIMIVPTYEIEVTDIMNDFIETGANLTHCQGVIGGGNRNFNDLFCFTAKDLALDYDLPLLHEFEFMGSVNDVNKVKEIVKHLENTHSV</sequence>
<dbReference type="eggNOG" id="COG1780">
    <property type="taxonomic scope" value="Bacteria"/>
</dbReference>
<keyword evidence="2" id="KW-1185">Reference proteome</keyword>
<proteinExistence type="predicted"/>
<name>E4KNP5_9LACT</name>
<dbReference type="InterPro" id="IPR004465">
    <property type="entry name" value="RNR_NrdI"/>
</dbReference>